<gene>
    <name evidence="3" type="ORF">niasHS_013187</name>
</gene>
<sequence length="410" mass="43974">MPSSIPPICPFELAPLFLLSLCHFLPSSSAAVSSFSPFSSPSSSSGDPFDPLRMPMPNDRPFFPLGQQVFPHFPNVQQSVSGHGIGGAGGGAMDLESWSKNQAVRLNQQNAVVAQLAQMAPHRRNQLTREMANGNATAANELVTRLMRDLAATQHGLMAFPHLAFAAEPQTQSINPAFLGALRTTSPSPVDSPFFAQQSVGTMPIARQIQLAEQRQFLLNSAGNVPPPFSSSVFPSGSTFNSAGSFDQRQPSSFGQFGPSTNDRFQPLNSQMSPNAFAGVSSADLSRPNSLFSSTAPSSIGQTQITPFSQSFLSSNNANKFATNGENERTLSGAEIGGQPTARENFRGDFDRKDGTFQQNGKGFVTDVMTMDDILGRRMAMAGGGGEGTAERSEETRKGLNNRRWKTEEK</sequence>
<feature type="compositionally biased region" description="Basic and acidic residues" evidence="1">
    <location>
        <begin position="344"/>
        <end position="355"/>
    </location>
</feature>
<feature type="compositionally biased region" description="Basic and acidic residues" evidence="1">
    <location>
        <begin position="389"/>
        <end position="398"/>
    </location>
</feature>
<protein>
    <submittedName>
        <fullName evidence="3">Uncharacterized protein</fullName>
    </submittedName>
</protein>
<evidence type="ECO:0000256" key="1">
    <source>
        <dbReference type="SAM" id="MobiDB-lite"/>
    </source>
</evidence>
<feature type="chain" id="PRO_5044744608" evidence="2">
    <location>
        <begin position="31"/>
        <end position="410"/>
    </location>
</feature>
<evidence type="ECO:0000313" key="4">
    <source>
        <dbReference type="Proteomes" id="UP001620645"/>
    </source>
</evidence>
<feature type="signal peptide" evidence="2">
    <location>
        <begin position="1"/>
        <end position="30"/>
    </location>
</feature>
<dbReference type="AlphaFoldDB" id="A0ABD2ILV7"/>
<name>A0ABD2ILV7_HETSC</name>
<dbReference type="EMBL" id="JBICCN010000327">
    <property type="protein sequence ID" value="KAL3077198.1"/>
    <property type="molecule type" value="Genomic_DNA"/>
</dbReference>
<reference evidence="3 4" key="1">
    <citation type="submission" date="2024-10" db="EMBL/GenBank/DDBJ databases">
        <authorList>
            <person name="Kim D."/>
        </authorList>
    </citation>
    <scope>NUCLEOTIDE SEQUENCE [LARGE SCALE GENOMIC DNA]</scope>
    <source>
        <strain evidence="3">Taebaek</strain>
    </source>
</reference>
<accession>A0ABD2ILV7</accession>
<dbReference type="Proteomes" id="UP001620645">
    <property type="component" value="Unassembled WGS sequence"/>
</dbReference>
<proteinExistence type="predicted"/>
<evidence type="ECO:0000256" key="2">
    <source>
        <dbReference type="SAM" id="SignalP"/>
    </source>
</evidence>
<feature type="region of interest" description="Disordered" evidence="1">
    <location>
        <begin position="240"/>
        <end position="266"/>
    </location>
</feature>
<feature type="region of interest" description="Disordered" evidence="1">
    <location>
        <begin position="324"/>
        <end position="355"/>
    </location>
</feature>
<organism evidence="3 4">
    <name type="scientific">Heterodera schachtii</name>
    <name type="common">Sugarbeet cyst nematode worm</name>
    <name type="synonym">Tylenchus schachtii</name>
    <dbReference type="NCBI Taxonomy" id="97005"/>
    <lineage>
        <taxon>Eukaryota</taxon>
        <taxon>Metazoa</taxon>
        <taxon>Ecdysozoa</taxon>
        <taxon>Nematoda</taxon>
        <taxon>Chromadorea</taxon>
        <taxon>Rhabditida</taxon>
        <taxon>Tylenchina</taxon>
        <taxon>Tylenchomorpha</taxon>
        <taxon>Tylenchoidea</taxon>
        <taxon>Heteroderidae</taxon>
        <taxon>Heteroderinae</taxon>
        <taxon>Heterodera</taxon>
    </lineage>
</organism>
<keyword evidence="4" id="KW-1185">Reference proteome</keyword>
<evidence type="ECO:0000313" key="3">
    <source>
        <dbReference type="EMBL" id="KAL3077198.1"/>
    </source>
</evidence>
<comment type="caution">
    <text evidence="3">The sequence shown here is derived from an EMBL/GenBank/DDBJ whole genome shotgun (WGS) entry which is preliminary data.</text>
</comment>
<keyword evidence="2" id="KW-0732">Signal</keyword>
<feature type="region of interest" description="Disordered" evidence="1">
    <location>
        <begin position="380"/>
        <end position="410"/>
    </location>
</feature>